<gene>
    <name evidence="3" type="ORF">QEH59_17765</name>
</gene>
<dbReference type="PROSITE" id="PS51782">
    <property type="entry name" value="LYSM"/>
    <property type="match status" value="2"/>
</dbReference>
<keyword evidence="4" id="KW-1185">Reference proteome</keyword>
<dbReference type="SMART" id="SM00644">
    <property type="entry name" value="Ami_2"/>
    <property type="match status" value="1"/>
</dbReference>
<dbReference type="InterPro" id="IPR036505">
    <property type="entry name" value="Amidase/PGRP_sf"/>
</dbReference>
<dbReference type="SMART" id="SM00701">
    <property type="entry name" value="PGRP"/>
    <property type="match status" value="1"/>
</dbReference>
<accession>A0ABU1ANC0</accession>
<dbReference type="EMBL" id="JARXIC010000059">
    <property type="protein sequence ID" value="MDQ8196287.1"/>
    <property type="molecule type" value="Genomic_DNA"/>
</dbReference>
<feature type="signal peptide" evidence="1">
    <location>
        <begin position="1"/>
        <end position="28"/>
    </location>
</feature>
<dbReference type="SUPFAM" id="SSF54106">
    <property type="entry name" value="LysM domain"/>
    <property type="match status" value="2"/>
</dbReference>
<dbReference type="Pfam" id="PF01476">
    <property type="entry name" value="LysM"/>
    <property type="match status" value="2"/>
</dbReference>
<dbReference type="CDD" id="cd06583">
    <property type="entry name" value="PGRP"/>
    <property type="match status" value="1"/>
</dbReference>
<dbReference type="Gene3D" id="3.10.350.10">
    <property type="entry name" value="LysM domain"/>
    <property type="match status" value="2"/>
</dbReference>
<dbReference type="Pfam" id="PF01510">
    <property type="entry name" value="Amidase_2"/>
    <property type="match status" value="1"/>
</dbReference>
<dbReference type="SMART" id="SM00257">
    <property type="entry name" value="LysM"/>
    <property type="match status" value="2"/>
</dbReference>
<evidence type="ECO:0000313" key="4">
    <source>
        <dbReference type="Proteomes" id="UP001243717"/>
    </source>
</evidence>
<dbReference type="InterPro" id="IPR018392">
    <property type="entry name" value="LysM"/>
</dbReference>
<dbReference type="SUPFAM" id="SSF55846">
    <property type="entry name" value="N-acetylmuramoyl-L-alanine amidase-like"/>
    <property type="match status" value="1"/>
</dbReference>
<evidence type="ECO:0000259" key="2">
    <source>
        <dbReference type="PROSITE" id="PS51782"/>
    </source>
</evidence>
<dbReference type="InterPro" id="IPR002502">
    <property type="entry name" value="Amidase_domain"/>
</dbReference>
<name>A0ABU1ANC0_9BACT</name>
<dbReference type="RefSeq" id="WP_308986723.1">
    <property type="nucleotide sequence ID" value="NZ_JARXIC010000059.1"/>
</dbReference>
<dbReference type="PANTHER" id="PTHR33734">
    <property type="entry name" value="LYSM DOMAIN-CONTAINING GPI-ANCHORED PROTEIN 2"/>
    <property type="match status" value="1"/>
</dbReference>
<feature type="domain" description="LysM" evidence="2">
    <location>
        <begin position="30"/>
        <end position="73"/>
    </location>
</feature>
<keyword evidence="1" id="KW-0732">Signal</keyword>
<proteinExistence type="predicted"/>
<reference evidence="3 4" key="1">
    <citation type="submission" date="2023-04" db="EMBL/GenBank/DDBJ databases">
        <title>A novel bacteria isolated from coastal sediment.</title>
        <authorList>
            <person name="Liu X.-J."/>
            <person name="Du Z.-J."/>
        </authorList>
    </citation>
    <scope>NUCLEOTIDE SEQUENCE [LARGE SCALE GENOMIC DNA]</scope>
    <source>
        <strain evidence="3 4">SDUM461004</strain>
    </source>
</reference>
<evidence type="ECO:0000313" key="3">
    <source>
        <dbReference type="EMBL" id="MDQ8196287.1"/>
    </source>
</evidence>
<protein>
    <submittedName>
        <fullName evidence="3">LysM peptidoglycan-binding domain-containing protein</fullName>
    </submittedName>
</protein>
<dbReference type="CDD" id="cd00118">
    <property type="entry name" value="LysM"/>
    <property type="match status" value="2"/>
</dbReference>
<feature type="domain" description="LysM" evidence="2">
    <location>
        <begin position="88"/>
        <end position="131"/>
    </location>
</feature>
<dbReference type="InterPro" id="IPR036779">
    <property type="entry name" value="LysM_dom_sf"/>
</dbReference>
<dbReference type="InterPro" id="IPR006619">
    <property type="entry name" value="PGRP_domain_met/bac"/>
</dbReference>
<organism evidence="3 4">
    <name type="scientific">Thalassobacterium sedimentorum</name>
    <dbReference type="NCBI Taxonomy" id="3041258"/>
    <lineage>
        <taxon>Bacteria</taxon>
        <taxon>Pseudomonadati</taxon>
        <taxon>Verrucomicrobiota</taxon>
        <taxon>Opitutia</taxon>
        <taxon>Puniceicoccales</taxon>
        <taxon>Coraliomargaritaceae</taxon>
        <taxon>Thalassobacterium</taxon>
    </lineage>
</organism>
<feature type="chain" id="PRO_5046590317" evidence="1">
    <location>
        <begin position="29"/>
        <end position="298"/>
    </location>
</feature>
<sequence>MHVTRREFTKRASLITLGSLAGLGLANANSTYTVRDGDTLGHIAMRHGISTTELRKLNKLSGDLIRVGQKLAVPSQGSTSTTPQGTSSTYTVKAGDTLGNIALIHGISVNDLKRANNLTGDMIRIGQKLKVPAALAIEDLLGHVRSATTKIKIRTSNWKRIVVHHSAIKYGNAAIYDRAHRKRGMKNGLAYHFVIGNGIDSGDGEIEIGPRWTKQLLGGHVKSYGINLTAIGICLVGNFEATHPTQRQLAAFTQLMDWLRGEIIPNAKQFAGHRDLRGEQTICPGKNFPLAAMHARYD</sequence>
<dbReference type="PANTHER" id="PTHR33734:SF22">
    <property type="entry name" value="MEMBRANE-BOUND LYTIC MUREIN TRANSGLYCOSYLASE D"/>
    <property type="match status" value="1"/>
</dbReference>
<dbReference type="Proteomes" id="UP001243717">
    <property type="component" value="Unassembled WGS sequence"/>
</dbReference>
<dbReference type="Gene3D" id="3.40.80.10">
    <property type="entry name" value="Peptidoglycan recognition protein-like"/>
    <property type="match status" value="1"/>
</dbReference>
<comment type="caution">
    <text evidence="3">The sequence shown here is derived from an EMBL/GenBank/DDBJ whole genome shotgun (WGS) entry which is preliminary data.</text>
</comment>
<evidence type="ECO:0000256" key="1">
    <source>
        <dbReference type="SAM" id="SignalP"/>
    </source>
</evidence>